<dbReference type="InterPro" id="IPR037241">
    <property type="entry name" value="E2F-DP_heterodim"/>
</dbReference>
<reference evidence="11" key="1">
    <citation type="submission" date="2022-01" db="EMBL/GenBank/DDBJ databases">
        <authorList>
            <person name="King R."/>
        </authorList>
    </citation>
    <scope>NUCLEOTIDE SEQUENCE</scope>
</reference>
<keyword evidence="5 7" id="KW-0804">Transcription</keyword>
<dbReference type="OrthoDB" id="552115at2759"/>
<dbReference type="InterPro" id="IPR014889">
    <property type="entry name" value="Transc_factor_DP_C"/>
</dbReference>
<dbReference type="InterPro" id="IPR015648">
    <property type="entry name" value="Transcrpt_fac_DP"/>
</dbReference>
<dbReference type="AlphaFoldDB" id="A0A9N9QQN0"/>
<comment type="similarity">
    <text evidence="2 7">Belongs to the E2F/DP family.</text>
</comment>
<evidence type="ECO:0000256" key="4">
    <source>
        <dbReference type="ARBA" id="ARBA00023125"/>
    </source>
</evidence>
<dbReference type="Pfam" id="PF02319">
    <property type="entry name" value="WHD_E2F_TDP"/>
    <property type="match status" value="1"/>
</dbReference>
<dbReference type="InterPro" id="IPR038168">
    <property type="entry name" value="TF_DP_C_sf"/>
</dbReference>
<evidence type="ECO:0000256" key="7">
    <source>
        <dbReference type="RuleBase" id="RU003796"/>
    </source>
</evidence>
<feature type="domain" description="Transcription factor DP C-terminal" evidence="9">
    <location>
        <begin position="274"/>
        <end position="416"/>
    </location>
</feature>
<dbReference type="GO" id="GO:0000981">
    <property type="term" value="F:DNA-binding transcription factor activity, RNA polymerase II-specific"/>
    <property type="evidence" value="ECO:0007669"/>
    <property type="project" value="TreeGrafter"/>
</dbReference>
<dbReference type="CDD" id="cd14458">
    <property type="entry name" value="DP_DD"/>
    <property type="match status" value="1"/>
</dbReference>
<keyword evidence="4 7" id="KW-0238">DNA-binding</keyword>
<dbReference type="Pfam" id="PF08781">
    <property type="entry name" value="DP"/>
    <property type="match status" value="1"/>
</dbReference>
<feature type="compositionally biased region" description="Polar residues" evidence="8">
    <location>
        <begin position="425"/>
        <end position="434"/>
    </location>
</feature>
<evidence type="ECO:0000256" key="5">
    <source>
        <dbReference type="ARBA" id="ARBA00023163"/>
    </source>
</evidence>
<evidence type="ECO:0000256" key="2">
    <source>
        <dbReference type="ARBA" id="ARBA00010940"/>
    </source>
</evidence>
<evidence type="ECO:0000256" key="6">
    <source>
        <dbReference type="ARBA" id="ARBA00023242"/>
    </source>
</evidence>
<keyword evidence="3 7" id="KW-0805">Transcription regulation</keyword>
<dbReference type="SUPFAM" id="SSF46785">
    <property type="entry name" value="Winged helix' DNA-binding domain"/>
    <property type="match status" value="1"/>
</dbReference>
<dbReference type="InterPro" id="IPR036388">
    <property type="entry name" value="WH-like_DNA-bd_sf"/>
</dbReference>
<evidence type="ECO:0000313" key="11">
    <source>
        <dbReference type="EMBL" id="CAG9768656.1"/>
    </source>
</evidence>
<sequence length="478" mass="53820">MTQTPNTTNWVIQGSNGQPQIMKIVQSSGKSMASLMTSTVGGTPVKFFKTASVAGDSSQIYTTSLPQSQQLIRGFTTNSPVTTKQVPINIGSPVNNIPKGTKTIRLTQAQMQSLKLTPQGQQRMFSIQHSPISQAVPVIQQSPPAQHYQHTKNISPPILSRKRADSVEHVEFAPENKRLRKSEKLSRGLRHFSMKVCEKVKEKVTTTYNEVADDLVREFTAQQHSINSPLADQYDQKNIRRRVYDALNVLMAMNIISKEKKEIRWIGLPTNSLQECQQLEMEVHKKTKIIREKEKQFYELITSQIAFKSLVQRNKEMEALHGVPGTNSYIKLPFIILNTDRKTEINCSISNDQMEYIFQFNDKFGVSDDLDLLKQIGMLHGLNTGNCSQQDLERIKSLLPESLWPYVEKLAMGSKNPLEDLLDSGSASTSSMPQMSDFVETTLEEENSRQSSSNDPMSPAVEFSDEEVDSELSSDDLN</sequence>
<evidence type="ECO:0000259" key="10">
    <source>
        <dbReference type="SMART" id="SM01372"/>
    </source>
</evidence>
<dbReference type="PANTHER" id="PTHR12548">
    <property type="entry name" value="TRANSCRIPTION FACTOR DP"/>
    <property type="match status" value="1"/>
</dbReference>
<dbReference type="FunFam" id="1.10.10.10:FF:000047">
    <property type="entry name" value="Transcription factor"/>
    <property type="match status" value="1"/>
</dbReference>
<keyword evidence="12" id="KW-1185">Reference proteome</keyword>
<feature type="region of interest" description="Disordered" evidence="8">
    <location>
        <begin position="421"/>
        <end position="478"/>
    </location>
</feature>
<evidence type="ECO:0000259" key="9">
    <source>
        <dbReference type="SMART" id="SM01138"/>
    </source>
</evidence>
<dbReference type="PANTHER" id="PTHR12548:SF9">
    <property type="entry name" value="TRANSCRIPTION FACTOR DP"/>
    <property type="match status" value="1"/>
</dbReference>
<protein>
    <recommendedName>
        <fullName evidence="13">Transcription factor</fullName>
    </recommendedName>
</protein>
<dbReference type="InterPro" id="IPR036390">
    <property type="entry name" value="WH_DNA-bd_sf"/>
</dbReference>
<dbReference type="Gene3D" id="1.10.10.10">
    <property type="entry name" value="Winged helix-like DNA-binding domain superfamily/Winged helix DNA-binding domain"/>
    <property type="match status" value="1"/>
</dbReference>
<evidence type="ECO:0000256" key="1">
    <source>
        <dbReference type="ARBA" id="ARBA00004123"/>
    </source>
</evidence>
<proteinExistence type="inferred from homology"/>
<evidence type="ECO:0000313" key="12">
    <source>
        <dbReference type="Proteomes" id="UP001152799"/>
    </source>
</evidence>
<dbReference type="SMART" id="SM01138">
    <property type="entry name" value="DP"/>
    <property type="match status" value="1"/>
</dbReference>
<dbReference type="GO" id="GO:0000977">
    <property type="term" value="F:RNA polymerase II transcription regulatory region sequence-specific DNA binding"/>
    <property type="evidence" value="ECO:0007669"/>
    <property type="project" value="TreeGrafter"/>
</dbReference>
<dbReference type="GO" id="GO:0005634">
    <property type="term" value="C:nucleus"/>
    <property type="evidence" value="ECO:0007669"/>
    <property type="project" value="UniProtKB-SubCell"/>
</dbReference>
<feature type="compositionally biased region" description="Acidic residues" evidence="8">
    <location>
        <begin position="463"/>
        <end position="478"/>
    </location>
</feature>
<evidence type="ECO:0000256" key="8">
    <source>
        <dbReference type="SAM" id="MobiDB-lite"/>
    </source>
</evidence>
<dbReference type="EMBL" id="OU892281">
    <property type="protein sequence ID" value="CAG9768656.1"/>
    <property type="molecule type" value="Genomic_DNA"/>
</dbReference>
<dbReference type="InterPro" id="IPR003316">
    <property type="entry name" value="E2F_WHTH_DNA-bd_dom"/>
</dbReference>
<feature type="domain" description="E2F/DP family winged-helix DNA-binding" evidence="10">
    <location>
        <begin position="184"/>
        <end position="267"/>
    </location>
</feature>
<gene>
    <name evidence="11" type="ORF">CEUTPL_LOCUS9182</name>
</gene>
<name>A0A9N9QQN0_9CUCU</name>
<evidence type="ECO:0008006" key="13">
    <source>
        <dbReference type="Google" id="ProtNLM"/>
    </source>
</evidence>
<dbReference type="GO" id="GO:0051726">
    <property type="term" value="P:regulation of cell cycle"/>
    <property type="evidence" value="ECO:0007669"/>
    <property type="project" value="InterPro"/>
</dbReference>
<comment type="subcellular location">
    <subcellularLocation>
        <location evidence="1 7">Nucleus</location>
    </subcellularLocation>
</comment>
<dbReference type="SUPFAM" id="SSF144074">
    <property type="entry name" value="E2F-DP heterodimerization region"/>
    <property type="match status" value="1"/>
</dbReference>
<organism evidence="11 12">
    <name type="scientific">Ceutorhynchus assimilis</name>
    <name type="common">cabbage seed weevil</name>
    <dbReference type="NCBI Taxonomy" id="467358"/>
    <lineage>
        <taxon>Eukaryota</taxon>
        <taxon>Metazoa</taxon>
        <taxon>Ecdysozoa</taxon>
        <taxon>Arthropoda</taxon>
        <taxon>Hexapoda</taxon>
        <taxon>Insecta</taxon>
        <taxon>Pterygota</taxon>
        <taxon>Neoptera</taxon>
        <taxon>Endopterygota</taxon>
        <taxon>Coleoptera</taxon>
        <taxon>Polyphaga</taxon>
        <taxon>Cucujiformia</taxon>
        <taxon>Curculionidae</taxon>
        <taxon>Ceutorhynchinae</taxon>
        <taxon>Ceutorhynchus</taxon>
    </lineage>
</organism>
<keyword evidence="6 7" id="KW-0539">Nucleus</keyword>
<evidence type="ECO:0000256" key="3">
    <source>
        <dbReference type="ARBA" id="ARBA00023015"/>
    </source>
</evidence>
<dbReference type="Gene3D" id="1.20.140.80">
    <property type="entry name" value="Transcription factor DP"/>
    <property type="match status" value="1"/>
</dbReference>
<dbReference type="SMART" id="SM01372">
    <property type="entry name" value="E2F_TDP"/>
    <property type="match status" value="1"/>
</dbReference>
<dbReference type="Proteomes" id="UP001152799">
    <property type="component" value="Chromosome 5"/>
</dbReference>
<dbReference type="GO" id="GO:0005667">
    <property type="term" value="C:transcription regulator complex"/>
    <property type="evidence" value="ECO:0007669"/>
    <property type="project" value="InterPro"/>
</dbReference>
<accession>A0A9N9QQN0</accession>